<reference evidence="2" key="1">
    <citation type="submission" date="2021-02" db="EMBL/GenBank/DDBJ databases">
        <authorList>
            <person name="Dougan E. K."/>
            <person name="Rhodes N."/>
            <person name="Thang M."/>
            <person name="Chan C."/>
        </authorList>
    </citation>
    <scope>NUCLEOTIDE SEQUENCE</scope>
</reference>
<name>A0A813IRY4_POLGL</name>
<dbReference type="Proteomes" id="UP000626109">
    <property type="component" value="Unassembled WGS sequence"/>
</dbReference>
<dbReference type="EMBL" id="CAJNNW010012602">
    <property type="protein sequence ID" value="CAE8654461.1"/>
    <property type="molecule type" value="Genomic_DNA"/>
</dbReference>
<organism evidence="2 3">
    <name type="scientific">Polarella glacialis</name>
    <name type="common">Dinoflagellate</name>
    <dbReference type="NCBI Taxonomy" id="89957"/>
    <lineage>
        <taxon>Eukaryota</taxon>
        <taxon>Sar</taxon>
        <taxon>Alveolata</taxon>
        <taxon>Dinophyceae</taxon>
        <taxon>Suessiales</taxon>
        <taxon>Suessiaceae</taxon>
        <taxon>Polarella</taxon>
    </lineage>
</organism>
<comment type="caution">
    <text evidence="2">The sequence shown here is derived from an EMBL/GenBank/DDBJ whole genome shotgun (WGS) entry which is preliminary data.</text>
</comment>
<gene>
    <name evidence="2" type="ORF">PGLA2088_LOCUS11023</name>
    <name evidence="1" type="ORF">PGLA2088_LOCUS1568</name>
</gene>
<sequence>MRVLQRHQQHKQHHACSNMMLDVPLPFTRALRGSTDCRKRSHVWASAKVLLLALLISPVTAAPEGWSRVCDQACTSYHGFQASLDDVKSQCAKDSECAAVVDFTGNGGLIALCRKDTEYRAWSKVCVEKKAGDEL</sequence>
<evidence type="ECO:0000313" key="3">
    <source>
        <dbReference type="Proteomes" id="UP000626109"/>
    </source>
</evidence>
<protein>
    <submittedName>
        <fullName evidence="2">Uncharacterized protein</fullName>
    </submittedName>
</protein>
<evidence type="ECO:0000313" key="1">
    <source>
        <dbReference type="EMBL" id="CAE8636107.1"/>
    </source>
</evidence>
<dbReference type="EMBL" id="CAJNNW010001223">
    <property type="protein sequence ID" value="CAE8636107.1"/>
    <property type="molecule type" value="Genomic_DNA"/>
</dbReference>
<accession>A0A813IRY4</accession>
<evidence type="ECO:0000313" key="2">
    <source>
        <dbReference type="EMBL" id="CAE8654461.1"/>
    </source>
</evidence>
<proteinExistence type="predicted"/>
<dbReference type="AlphaFoldDB" id="A0A813IRY4"/>